<evidence type="ECO:0000256" key="1">
    <source>
        <dbReference type="SAM" id="MobiDB-lite"/>
    </source>
</evidence>
<dbReference type="AlphaFoldDB" id="A0AAX6MVV3"/>
<name>A0AAX6MVV3_9PEZI</name>
<feature type="region of interest" description="Disordered" evidence="1">
    <location>
        <begin position="116"/>
        <end position="135"/>
    </location>
</feature>
<dbReference type="EMBL" id="JBANMG010000002">
    <property type="protein sequence ID" value="KAK6956634.1"/>
    <property type="molecule type" value="Genomic_DNA"/>
</dbReference>
<dbReference type="Pfam" id="PF14040">
    <property type="entry name" value="DNase_NucA_NucB"/>
    <property type="match status" value="1"/>
</dbReference>
<feature type="domain" description="Deoxyribonuclease NucA/NucB" evidence="3">
    <location>
        <begin position="90"/>
        <end position="159"/>
    </location>
</feature>
<feature type="compositionally biased region" description="Gly residues" evidence="1">
    <location>
        <begin position="449"/>
        <end position="459"/>
    </location>
</feature>
<feature type="region of interest" description="Disordered" evidence="1">
    <location>
        <begin position="320"/>
        <end position="495"/>
    </location>
</feature>
<evidence type="ECO:0000313" key="5">
    <source>
        <dbReference type="Proteomes" id="UP001369815"/>
    </source>
</evidence>
<dbReference type="InterPro" id="IPR029476">
    <property type="entry name" value="DNase_NucA_NucB"/>
</dbReference>
<evidence type="ECO:0000259" key="3">
    <source>
        <dbReference type="Pfam" id="PF14040"/>
    </source>
</evidence>
<keyword evidence="2" id="KW-0732">Signal</keyword>
<protein>
    <recommendedName>
        <fullName evidence="3">Deoxyribonuclease NucA/NucB domain-containing protein</fullName>
    </recommendedName>
</protein>
<reference evidence="4 5" key="1">
    <citation type="journal article" date="2024" name="Front Chem Biol">
        <title>Unveiling the potential of Daldinia eschscholtzii MFLUCC 19-0629 through bioactivity and bioinformatics studies for enhanced sustainable agriculture production.</title>
        <authorList>
            <person name="Brooks S."/>
            <person name="Weaver J.A."/>
            <person name="Klomchit A."/>
            <person name="Alharthi S.A."/>
            <person name="Onlamun T."/>
            <person name="Nurani R."/>
            <person name="Vong T.K."/>
            <person name="Alberti F."/>
            <person name="Greco C."/>
        </authorList>
    </citation>
    <scope>NUCLEOTIDE SEQUENCE [LARGE SCALE GENOMIC DNA]</scope>
    <source>
        <strain evidence="4">MFLUCC 19-0629</strain>
    </source>
</reference>
<feature type="chain" id="PRO_5043780444" description="Deoxyribonuclease NucA/NucB domain-containing protein" evidence="2">
    <location>
        <begin position="17"/>
        <end position="516"/>
    </location>
</feature>
<sequence>MLKLLIFSLFATATLAATDFGVLKFNCAKGAAACNNACYYINCHAKDHGIQDPDKVIYEPDLEQQNVNRINSGCRALTYQDGGRSTVSVCQSFPYSQKFIPSNKQSEVSKWQCDEWPPASSQQEPFDSKKGKRIPNSLRCMTGSENGSLGGQMSSFYTDAGGSKSKFPGRPKDPMKAGDYFRVKFDISNVLDKSTVRYCDDSKGPINCENDGYQFGLSRLGKAAHGKPEGRITAPVDYDEDNRYRLLGGMHGDLLECSLKFSRHGDDEFRSTVLTDAKNHDHKVKDFKITKPNGSHKLTGLPKDLEIKRTGAIGSKIEFEYAPGQKQNPNWFEWDTESKGTGKGPATGSKHNPKDGSSRAYCHIVKKTEKDDKKDDKKDGKKDDKKGKQTGGKKKTKRTGRKGKGSSSHGSSGHGSSSHGSLPIRPAHGGSSGHQSGSHSGSQQPHHGSGSGSGSGSHKGAGSQQGHHGGSSSGNTGGHTGAGAGGSTSGSGNTANDKKVEVIECYFPCYEHANGR</sequence>
<feature type="compositionally biased region" description="Low complexity" evidence="1">
    <location>
        <begin position="433"/>
        <end position="448"/>
    </location>
</feature>
<evidence type="ECO:0000256" key="2">
    <source>
        <dbReference type="SAM" id="SignalP"/>
    </source>
</evidence>
<keyword evidence="5" id="KW-1185">Reference proteome</keyword>
<feature type="compositionally biased region" description="Gly residues" evidence="1">
    <location>
        <begin position="467"/>
        <end position="489"/>
    </location>
</feature>
<feature type="compositionally biased region" description="Basic residues" evidence="1">
    <location>
        <begin position="391"/>
        <end position="404"/>
    </location>
</feature>
<dbReference type="Proteomes" id="UP001369815">
    <property type="component" value="Unassembled WGS sequence"/>
</dbReference>
<feature type="compositionally biased region" description="Basic and acidic residues" evidence="1">
    <location>
        <begin position="366"/>
        <end position="387"/>
    </location>
</feature>
<evidence type="ECO:0000313" key="4">
    <source>
        <dbReference type="EMBL" id="KAK6956634.1"/>
    </source>
</evidence>
<accession>A0AAX6MVV3</accession>
<feature type="compositionally biased region" description="Low complexity" evidence="1">
    <location>
        <begin position="405"/>
        <end position="421"/>
    </location>
</feature>
<organism evidence="4 5">
    <name type="scientific">Daldinia eschscholtzii</name>
    <dbReference type="NCBI Taxonomy" id="292717"/>
    <lineage>
        <taxon>Eukaryota</taxon>
        <taxon>Fungi</taxon>
        <taxon>Dikarya</taxon>
        <taxon>Ascomycota</taxon>
        <taxon>Pezizomycotina</taxon>
        <taxon>Sordariomycetes</taxon>
        <taxon>Xylariomycetidae</taxon>
        <taxon>Xylariales</taxon>
        <taxon>Hypoxylaceae</taxon>
        <taxon>Daldinia</taxon>
    </lineage>
</organism>
<comment type="caution">
    <text evidence="4">The sequence shown here is derived from an EMBL/GenBank/DDBJ whole genome shotgun (WGS) entry which is preliminary data.</text>
</comment>
<proteinExistence type="predicted"/>
<feature type="signal peptide" evidence="2">
    <location>
        <begin position="1"/>
        <end position="16"/>
    </location>
</feature>
<gene>
    <name evidence="4" type="ORF">Daesc_001913</name>
</gene>